<proteinExistence type="predicted"/>
<dbReference type="Proteomes" id="UP000326924">
    <property type="component" value="Unassembled WGS sequence"/>
</dbReference>
<organism evidence="2 3">
    <name type="scientific">Sphaerosporella brunnea</name>
    <dbReference type="NCBI Taxonomy" id="1250544"/>
    <lineage>
        <taxon>Eukaryota</taxon>
        <taxon>Fungi</taxon>
        <taxon>Dikarya</taxon>
        <taxon>Ascomycota</taxon>
        <taxon>Pezizomycotina</taxon>
        <taxon>Pezizomycetes</taxon>
        <taxon>Pezizales</taxon>
        <taxon>Pyronemataceae</taxon>
        <taxon>Sphaerosporella</taxon>
    </lineage>
</organism>
<keyword evidence="3" id="KW-1185">Reference proteome</keyword>
<dbReference type="InParanoid" id="A0A5J5EQ67"/>
<sequence length="282" mass="30704">MVYIMMADPPFIPSQRRSTRSSAWSKLVTNKRNLLEHRLSSPDSLSGPHPALLHLTTGRSGGGRDARPGMLAMHETGRGGGVPRAFRRLLIVASNIYGCAMITGLIRDAVIFYKLWVRRSGSPSGTRRPELDVLLTSAKGSGTTPLLCLPSSVGSSAANALLRALEITTALECQPLRLDEEERRKKTYHLDGPRMPTPPASSPVPSQKVHASPPRCQLPPTPQQQVRQKEMAHVALANRDSTPTERRCRDPGVVDHDVHLLVAGENAHRLCAPRTASLGPPR</sequence>
<name>A0A5J5EQ67_9PEZI</name>
<comment type="caution">
    <text evidence="2">The sequence shown here is derived from an EMBL/GenBank/DDBJ whole genome shotgun (WGS) entry which is preliminary data.</text>
</comment>
<gene>
    <name evidence="2" type="ORF">FN846DRAFT_212424</name>
</gene>
<reference evidence="2 3" key="1">
    <citation type="submission" date="2019-09" db="EMBL/GenBank/DDBJ databases">
        <title>Draft genome of the ectomycorrhizal ascomycete Sphaerosporella brunnea.</title>
        <authorList>
            <consortium name="DOE Joint Genome Institute"/>
            <person name="Benucci G.M."/>
            <person name="Marozzi G."/>
            <person name="Antonielli L."/>
            <person name="Sanchez S."/>
            <person name="Marco P."/>
            <person name="Wang X."/>
            <person name="Falini L.B."/>
            <person name="Barry K."/>
            <person name="Haridas S."/>
            <person name="Lipzen A."/>
            <person name="Labutti K."/>
            <person name="Grigoriev I.V."/>
            <person name="Murat C."/>
            <person name="Martin F."/>
            <person name="Albertini E."/>
            <person name="Donnini D."/>
            <person name="Bonito G."/>
        </authorList>
    </citation>
    <scope>NUCLEOTIDE SEQUENCE [LARGE SCALE GENOMIC DNA]</scope>
    <source>
        <strain evidence="2 3">Sb_GMNB300</strain>
    </source>
</reference>
<evidence type="ECO:0000313" key="2">
    <source>
        <dbReference type="EMBL" id="KAA8898258.1"/>
    </source>
</evidence>
<dbReference type="EMBL" id="VXIS01000188">
    <property type="protein sequence ID" value="KAA8898258.1"/>
    <property type="molecule type" value="Genomic_DNA"/>
</dbReference>
<protein>
    <submittedName>
        <fullName evidence="2">Uncharacterized protein</fullName>
    </submittedName>
</protein>
<evidence type="ECO:0000256" key="1">
    <source>
        <dbReference type="SAM" id="MobiDB-lite"/>
    </source>
</evidence>
<accession>A0A5J5EQ67</accession>
<evidence type="ECO:0000313" key="3">
    <source>
        <dbReference type="Proteomes" id="UP000326924"/>
    </source>
</evidence>
<feature type="region of interest" description="Disordered" evidence="1">
    <location>
        <begin position="187"/>
        <end position="226"/>
    </location>
</feature>
<dbReference type="AlphaFoldDB" id="A0A5J5EQ67"/>